<feature type="region of interest" description="Disordered" evidence="1">
    <location>
        <begin position="145"/>
        <end position="170"/>
    </location>
</feature>
<dbReference type="EMBL" id="QNRR01000008">
    <property type="protein sequence ID" value="RBP40537.1"/>
    <property type="molecule type" value="Genomic_DNA"/>
</dbReference>
<organism evidence="3 4">
    <name type="scientific">Roseimicrobium gellanilyticum</name>
    <dbReference type="NCBI Taxonomy" id="748857"/>
    <lineage>
        <taxon>Bacteria</taxon>
        <taxon>Pseudomonadati</taxon>
        <taxon>Verrucomicrobiota</taxon>
        <taxon>Verrucomicrobiia</taxon>
        <taxon>Verrucomicrobiales</taxon>
        <taxon>Verrucomicrobiaceae</taxon>
        <taxon>Roseimicrobium</taxon>
    </lineage>
</organism>
<dbReference type="Proteomes" id="UP000253426">
    <property type="component" value="Unassembled WGS sequence"/>
</dbReference>
<feature type="signal peptide" evidence="2">
    <location>
        <begin position="1"/>
        <end position="24"/>
    </location>
</feature>
<accession>A0A366HDT7</accession>
<reference evidence="3 4" key="1">
    <citation type="submission" date="2018-06" db="EMBL/GenBank/DDBJ databases">
        <title>Genomic Encyclopedia of Type Strains, Phase IV (KMG-IV): sequencing the most valuable type-strain genomes for metagenomic binning, comparative biology and taxonomic classification.</title>
        <authorList>
            <person name="Goeker M."/>
        </authorList>
    </citation>
    <scope>NUCLEOTIDE SEQUENCE [LARGE SCALE GENOMIC DNA]</scope>
    <source>
        <strain evidence="3 4">DSM 25532</strain>
    </source>
</reference>
<keyword evidence="4" id="KW-1185">Reference proteome</keyword>
<dbReference type="RefSeq" id="WP_245958230.1">
    <property type="nucleotide sequence ID" value="NZ_QNRR01000008.1"/>
</dbReference>
<evidence type="ECO:0000313" key="3">
    <source>
        <dbReference type="EMBL" id="RBP40537.1"/>
    </source>
</evidence>
<evidence type="ECO:0000256" key="2">
    <source>
        <dbReference type="SAM" id="SignalP"/>
    </source>
</evidence>
<evidence type="ECO:0000313" key="4">
    <source>
        <dbReference type="Proteomes" id="UP000253426"/>
    </source>
</evidence>
<dbReference type="AlphaFoldDB" id="A0A366HDT7"/>
<keyword evidence="2" id="KW-0732">Signal</keyword>
<evidence type="ECO:0008006" key="5">
    <source>
        <dbReference type="Google" id="ProtNLM"/>
    </source>
</evidence>
<sequence>MSRRLLHFLLACAPALLLVHCSSAPKNYAYRYVEGKTAVLEGRYARAPKDAPEAVKRAIAAGNRLIGKPYIYGGGHRRVEDVGYDCSGTASYVLYHAGLLSSPISSTEFRNYGKSGAGKWITLYPRRGHVFTVIAGLRLDTGYNGQGEGPQWSTRSRPTKGAVLRHPPGL</sequence>
<protein>
    <recommendedName>
        <fullName evidence="5">NlpC/P60 family protein</fullName>
    </recommendedName>
</protein>
<dbReference type="Gene3D" id="3.90.1720.10">
    <property type="entry name" value="endopeptidase domain like (from Nostoc punctiforme)"/>
    <property type="match status" value="1"/>
</dbReference>
<gene>
    <name evidence="3" type="ORF">DES53_108244</name>
</gene>
<comment type="caution">
    <text evidence="3">The sequence shown here is derived from an EMBL/GenBank/DDBJ whole genome shotgun (WGS) entry which is preliminary data.</text>
</comment>
<proteinExistence type="predicted"/>
<feature type="chain" id="PRO_5016768078" description="NlpC/P60 family protein" evidence="2">
    <location>
        <begin position="25"/>
        <end position="170"/>
    </location>
</feature>
<dbReference type="SUPFAM" id="SSF54001">
    <property type="entry name" value="Cysteine proteinases"/>
    <property type="match status" value="1"/>
</dbReference>
<name>A0A366HDT7_9BACT</name>
<dbReference type="InterPro" id="IPR038765">
    <property type="entry name" value="Papain-like_cys_pep_sf"/>
</dbReference>
<evidence type="ECO:0000256" key="1">
    <source>
        <dbReference type="SAM" id="MobiDB-lite"/>
    </source>
</evidence>